<keyword evidence="4" id="KW-1003">Cell membrane</keyword>
<dbReference type="HOGENOM" id="CLU_001265_39_5_11"/>
<dbReference type="eggNOG" id="COG0477">
    <property type="taxonomic scope" value="Bacteria"/>
</dbReference>
<feature type="transmembrane region" description="Helical" evidence="11">
    <location>
        <begin position="418"/>
        <end position="438"/>
    </location>
</feature>
<keyword evidence="8 11" id="KW-0472">Membrane</keyword>
<comment type="subcellular location">
    <subcellularLocation>
        <location evidence="1">Cell membrane</location>
        <topology evidence="1">Multi-pass membrane protein</topology>
    </subcellularLocation>
</comment>
<keyword evidence="6" id="KW-0769">Symport</keyword>
<sequence>MSTETPSRRGFARIVAASVAGTTIEFYDFFLYGTAAALVFDKVFFPSSDPLTGVLLALVTYAVGFLARPLGGVVFGHLGDRFGRRRTLSLSLIVMGSATVAIGLIPSYASIGVAAPVLLTVLRLVQGLALGGEWGGAVLLVAEHGSAARRGFWSSWPQTGGPLGNMIATGVLAVLGLGVTDEQFLGWGWRIPFLLSAVLVVIGIWLRHAVEESPLFLAAREAAQESGRESGREPGGEPGRGVAPDRAPIRTVLRDHRKPVLIAALANVGEKATYYTFSIFLISYLTQIVHLPKGTVLSAVTIASVFQVVAIPTGGLLADRFGRRPCSVVLAVLIAVWALVGLPLVDGGGFAGVVLVIVVGLTLHGLITGAQSAFFAELFPSEVRYTGASLGYQSATVVGGSLAPVVGVALLHRFPSTVPAALFLCATLACTVVAFLWAGETRQRDLRDIPAPSRVESEGSR</sequence>
<evidence type="ECO:0000313" key="14">
    <source>
        <dbReference type="Proteomes" id="UP000006281"/>
    </source>
</evidence>
<dbReference type="Pfam" id="PF00083">
    <property type="entry name" value="Sugar_tr"/>
    <property type="match status" value="1"/>
</dbReference>
<keyword evidence="7 11" id="KW-1133">Transmembrane helix</keyword>
<keyword evidence="3" id="KW-0813">Transport</keyword>
<evidence type="ECO:0000313" key="13">
    <source>
        <dbReference type="EMBL" id="CCH29676.1"/>
    </source>
</evidence>
<keyword evidence="5 11" id="KW-0812">Transmembrane</keyword>
<dbReference type="Gene3D" id="1.20.1250.20">
    <property type="entry name" value="MFS general substrate transporter like domains"/>
    <property type="match status" value="2"/>
</dbReference>
<feature type="transmembrane region" description="Helical" evidence="11">
    <location>
        <begin position="121"/>
        <end position="142"/>
    </location>
</feature>
<evidence type="ECO:0000256" key="8">
    <source>
        <dbReference type="ARBA" id="ARBA00023136"/>
    </source>
</evidence>
<comment type="similarity">
    <text evidence="2">Belongs to the major facilitator superfamily. Metabolite:H+ Symporter (MHS) family (TC 2.A.1.6) family.</text>
</comment>
<accession>K0JUR1</accession>
<feature type="transmembrane region" description="Helical" evidence="11">
    <location>
        <begin position="350"/>
        <end position="378"/>
    </location>
</feature>
<reference evidence="13 14" key="1">
    <citation type="journal article" date="2012" name="BMC Genomics">
        <title>Complete genome sequence of Saccharothrix espanaensis DSM 44229T and comparison to the other completely sequenced Pseudonocardiaceae.</title>
        <authorList>
            <person name="Strobel T."/>
            <person name="Al-Dilaimi A."/>
            <person name="Blom J."/>
            <person name="Gessner A."/>
            <person name="Kalinowski J."/>
            <person name="Luzhetska M."/>
            <person name="Puhler A."/>
            <person name="Szczepanowski R."/>
            <person name="Bechthold A."/>
            <person name="Ruckert C."/>
        </authorList>
    </citation>
    <scope>NUCLEOTIDE SEQUENCE [LARGE SCALE GENOMIC DNA]</scope>
    <source>
        <strain evidence="14">ATCC 51144 / DSM 44229 / JCM 9112 / NBRC 15066 / NRRL 15764</strain>
    </source>
</reference>
<dbReference type="AlphaFoldDB" id="K0JUR1"/>
<dbReference type="BioCyc" id="SESP1179773:BN6_RS11465-MONOMER"/>
<proteinExistence type="inferred from homology"/>
<dbReference type="PATRIC" id="fig|1179773.3.peg.2357"/>
<dbReference type="InterPro" id="IPR036259">
    <property type="entry name" value="MFS_trans_sf"/>
</dbReference>
<gene>
    <name evidence="13" type="ordered locus">BN6_23580</name>
</gene>
<evidence type="ECO:0000256" key="9">
    <source>
        <dbReference type="ARBA" id="ARBA00037295"/>
    </source>
</evidence>
<feature type="transmembrane region" description="Helical" evidence="11">
    <location>
        <begin position="325"/>
        <end position="344"/>
    </location>
</feature>
<dbReference type="EMBL" id="HE804045">
    <property type="protein sequence ID" value="CCH29676.1"/>
    <property type="molecule type" value="Genomic_DNA"/>
</dbReference>
<dbReference type="FunFam" id="1.20.1250.20:FF:000001">
    <property type="entry name" value="Dicarboxylate MFS transporter"/>
    <property type="match status" value="1"/>
</dbReference>
<feature type="transmembrane region" description="Helical" evidence="11">
    <location>
        <begin position="53"/>
        <end position="76"/>
    </location>
</feature>
<evidence type="ECO:0000256" key="5">
    <source>
        <dbReference type="ARBA" id="ARBA00022692"/>
    </source>
</evidence>
<keyword evidence="14" id="KW-1185">Reference proteome</keyword>
<dbReference type="PROSITE" id="PS50850">
    <property type="entry name" value="MFS"/>
    <property type="match status" value="1"/>
</dbReference>
<dbReference type="PANTHER" id="PTHR43045">
    <property type="entry name" value="SHIKIMATE TRANSPORTER"/>
    <property type="match status" value="1"/>
</dbReference>
<feature type="transmembrane region" description="Helical" evidence="11">
    <location>
        <begin position="296"/>
        <end position="318"/>
    </location>
</feature>
<evidence type="ECO:0000256" key="11">
    <source>
        <dbReference type="SAM" id="Phobius"/>
    </source>
</evidence>
<evidence type="ECO:0000256" key="1">
    <source>
        <dbReference type="ARBA" id="ARBA00004651"/>
    </source>
</evidence>
<organism evidence="13 14">
    <name type="scientific">Saccharothrix espanaensis (strain ATCC 51144 / DSM 44229 / JCM 9112 / NBRC 15066 / NRRL 15764)</name>
    <dbReference type="NCBI Taxonomy" id="1179773"/>
    <lineage>
        <taxon>Bacteria</taxon>
        <taxon>Bacillati</taxon>
        <taxon>Actinomycetota</taxon>
        <taxon>Actinomycetes</taxon>
        <taxon>Pseudonocardiales</taxon>
        <taxon>Pseudonocardiaceae</taxon>
        <taxon>Saccharothrix</taxon>
    </lineage>
</organism>
<dbReference type="PROSITE" id="PS00216">
    <property type="entry name" value="SUGAR_TRANSPORT_1"/>
    <property type="match status" value="1"/>
</dbReference>
<feature type="transmembrane region" description="Helical" evidence="11">
    <location>
        <begin position="12"/>
        <end position="33"/>
    </location>
</feature>
<dbReference type="InterPro" id="IPR005829">
    <property type="entry name" value="Sugar_transporter_CS"/>
</dbReference>
<dbReference type="InterPro" id="IPR005828">
    <property type="entry name" value="MFS_sugar_transport-like"/>
</dbReference>
<evidence type="ECO:0000256" key="4">
    <source>
        <dbReference type="ARBA" id="ARBA00022475"/>
    </source>
</evidence>
<dbReference type="KEGG" id="sesp:BN6_23580"/>
<evidence type="ECO:0000256" key="7">
    <source>
        <dbReference type="ARBA" id="ARBA00022989"/>
    </source>
</evidence>
<evidence type="ECO:0000256" key="10">
    <source>
        <dbReference type="ARBA" id="ARBA00039918"/>
    </source>
</evidence>
<dbReference type="STRING" id="1179773.BN6_23580"/>
<name>K0JUR1_SACES</name>
<evidence type="ECO:0000259" key="12">
    <source>
        <dbReference type="PROSITE" id="PS50850"/>
    </source>
</evidence>
<dbReference type="RefSeq" id="WP_015099788.1">
    <property type="nucleotide sequence ID" value="NC_019673.1"/>
</dbReference>
<dbReference type="CDD" id="cd17369">
    <property type="entry name" value="MFS_ShiA_like"/>
    <property type="match status" value="1"/>
</dbReference>
<dbReference type="PANTHER" id="PTHR43045:SF1">
    <property type="entry name" value="SHIKIMATE TRANSPORTER"/>
    <property type="match status" value="1"/>
</dbReference>
<dbReference type="PROSITE" id="PS00217">
    <property type="entry name" value="SUGAR_TRANSPORT_2"/>
    <property type="match status" value="1"/>
</dbReference>
<feature type="transmembrane region" description="Helical" evidence="11">
    <location>
        <begin position="390"/>
        <end position="412"/>
    </location>
</feature>
<dbReference type="OrthoDB" id="8953821at2"/>
<evidence type="ECO:0000256" key="3">
    <source>
        <dbReference type="ARBA" id="ARBA00022448"/>
    </source>
</evidence>
<dbReference type="GO" id="GO:0005886">
    <property type="term" value="C:plasma membrane"/>
    <property type="evidence" value="ECO:0007669"/>
    <property type="project" value="UniProtKB-SubCell"/>
</dbReference>
<protein>
    <recommendedName>
        <fullName evidence="10">Putative proline/betaine transporter</fullName>
    </recommendedName>
</protein>
<evidence type="ECO:0000256" key="6">
    <source>
        <dbReference type="ARBA" id="ARBA00022847"/>
    </source>
</evidence>
<feature type="transmembrane region" description="Helical" evidence="11">
    <location>
        <begin position="88"/>
        <end position="109"/>
    </location>
</feature>
<dbReference type="GO" id="GO:0015293">
    <property type="term" value="F:symporter activity"/>
    <property type="evidence" value="ECO:0007669"/>
    <property type="project" value="UniProtKB-KW"/>
</dbReference>
<dbReference type="InterPro" id="IPR020846">
    <property type="entry name" value="MFS_dom"/>
</dbReference>
<feature type="transmembrane region" description="Helical" evidence="11">
    <location>
        <begin position="163"/>
        <end position="180"/>
    </location>
</feature>
<comment type="function">
    <text evidence="9">May be a proton symporter involved in the uptake of osmolytes such as proline and glycine betaine.</text>
</comment>
<dbReference type="SUPFAM" id="SSF103473">
    <property type="entry name" value="MFS general substrate transporter"/>
    <property type="match status" value="1"/>
</dbReference>
<feature type="transmembrane region" description="Helical" evidence="11">
    <location>
        <begin position="186"/>
        <end position="206"/>
    </location>
</feature>
<evidence type="ECO:0000256" key="2">
    <source>
        <dbReference type="ARBA" id="ARBA00008240"/>
    </source>
</evidence>
<dbReference type="Proteomes" id="UP000006281">
    <property type="component" value="Chromosome"/>
</dbReference>
<feature type="domain" description="Major facilitator superfamily (MFS) profile" evidence="12">
    <location>
        <begin position="14"/>
        <end position="442"/>
    </location>
</feature>